<dbReference type="InterPro" id="IPR055247">
    <property type="entry name" value="InsJ-like_HTH"/>
</dbReference>
<dbReference type="PANTHER" id="PTHR46068">
    <property type="entry name" value="PROTEIN CBG27172"/>
    <property type="match status" value="1"/>
</dbReference>
<evidence type="ECO:0000256" key="1">
    <source>
        <dbReference type="SAM" id="MobiDB-lite"/>
    </source>
</evidence>
<dbReference type="Gene3D" id="3.30.420.10">
    <property type="entry name" value="Ribonuclease H-like superfamily/Ribonuclease H"/>
    <property type="match status" value="1"/>
</dbReference>
<feature type="compositionally biased region" description="Polar residues" evidence="1">
    <location>
        <begin position="119"/>
        <end position="129"/>
    </location>
</feature>
<sequence length="344" mass="39095">MLRRQLSIAMRGRALAWLQDGETQRSVAQRLNVSQSAIGRLWQRLQVTGRLNNRRRSGRPRSTTQREDWYFTNMAQRQRRVTARELRGQLRATTGTLVSDQTVRNRLRANNLRARRPAGSSTSSPTTDTEQPDEIRVHVMFGGNVLSGLWFSSLMSPGSCCSSAMAENMCTDVQKRDLLTSASISVCRLVVACSVMVWGAFSFHDRTPLNVTDGNINGDRYLQEIIRPLVLPTMQRFGVGAVFQDDNARPHSAPVVTDFLRQNTVNRMDWPAYSPDLSLIEHAWDELVCKLWSSHAPSNNSAQLAQMLVAEWQAIPQKFFQRLVNSMRRRCTECLNARRGYTCY</sequence>
<comment type="caution">
    <text evidence="4">The sequence shown here is derived from an EMBL/GenBank/DDBJ whole genome shotgun (WGS) entry which is preliminary data.</text>
</comment>
<dbReference type="Pfam" id="PF01498">
    <property type="entry name" value="HTH_Tnp_Tc3_2"/>
    <property type="match status" value="1"/>
</dbReference>
<dbReference type="Pfam" id="PF13518">
    <property type="entry name" value="HTH_28"/>
    <property type="match status" value="1"/>
</dbReference>
<evidence type="ECO:0000313" key="5">
    <source>
        <dbReference type="Proteomes" id="UP001519460"/>
    </source>
</evidence>
<reference evidence="4 5" key="1">
    <citation type="journal article" date="2023" name="Sci. Data">
        <title>Genome assembly of the Korean intertidal mud-creeper Batillaria attramentaria.</title>
        <authorList>
            <person name="Patra A.K."/>
            <person name="Ho P.T."/>
            <person name="Jun S."/>
            <person name="Lee S.J."/>
            <person name="Kim Y."/>
            <person name="Won Y.J."/>
        </authorList>
    </citation>
    <scope>NUCLEOTIDE SEQUENCE [LARGE SCALE GENOMIC DNA]</scope>
    <source>
        <strain evidence="4">Wonlab-2016</strain>
    </source>
</reference>
<keyword evidence="5" id="KW-1185">Reference proteome</keyword>
<dbReference type="SUPFAM" id="SSF46689">
    <property type="entry name" value="Homeodomain-like"/>
    <property type="match status" value="1"/>
</dbReference>
<name>A0ABD0LC94_9CAEN</name>
<dbReference type="AlphaFoldDB" id="A0ABD0LC94"/>
<organism evidence="4 5">
    <name type="scientific">Batillaria attramentaria</name>
    <dbReference type="NCBI Taxonomy" id="370345"/>
    <lineage>
        <taxon>Eukaryota</taxon>
        <taxon>Metazoa</taxon>
        <taxon>Spiralia</taxon>
        <taxon>Lophotrochozoa</taxon>
        <taxon>Mollusca</taxon>
        <taxon>Gastropoda</taxon>
        <taxon>Caenogastropoda</taxon>
        <taxon>Sorbeoconcha</taxon>
        <taxon>Cerithioidea</taxon>
        <taxon>Batillariidae</taxon>
        <taxon>Batillaria</taxon>
    </lineage>
</organism>
<evidence type="ECO:0000313" key="4">
    <source>
        <dbReference type="EMBL" id="KAK7496602.1"/>
    </source>
</evidence>
<feature type="domain" description="Insertion element IS150 protein InsJ-like helix-turn-helix" evidence="3">
    <location>
        <begin position="10"/>
        <end position="59"/>
    </location>
</feature>
<gene>
    <name evidence="4" type="ORF">BaRGS_00012254</name>
</gene>
<protein>
    <recommendedName>
        <fullName evidence="6">Transposase</fullName>
    </recommendedName>
</protein>
<dbReference type="PANTHER" id="PTHR46068:SF1">
    <property type="entry name" value="TRANSPOSASE IS30-LIKE HTH DOMAIN-CONTAINING PROTEIN"/>
    <property type="match status" value="1"/>
</dbReference>
<evidence type="ECO:0000259" key="2">
    <source>
        <dbReference type="Pfam" id="PF01498"/>
    </source>
</evidence>
<dbReference type="EMBL" id="JACVVK020000066">
    <property type="protein sequence ID" value="KAK7496602.1"/>
    <property type="molecule type" value="Genomic_DNA"/>
</dbReference>
<dbReference type="Proteomes" id="UP001519460">
    <property type="component" value="Unassembled WGS sequence"/>
</dbReference>
<evidence type="ECO:0000259" key="3">
    <source>
        <dbReference type="Pfam" id="PF13518"/>
    </source>
</evidence>
<dbReference type="InterPro" id="IPR002492">
    <property type="entry name" value="Transposase_Tc1-like"/>
</dbReference>
<proteinExistence type="predicted"/>
<evidence type="ECO:0008006" key="6">
    <source>
        <dbReference type="Google" id="ProtNLM"/>
    </source>
</evidence>
<feature type="region of interest" description="Disordered" evidence="1">
    <location>
        <begin position="108"/>
        <end position="133"/>
    </location>
</feature>
<accession>A0ABD0LC94</accession>
<feature type="domain" description="Transposase Tc1-like" evidence="2">
    <location>
        <begin position="73"/>
        <end position="118"/>
    </location>
</feature>
<dbReference type="InterPro" id="IPR036397">
    <property type="entry name" value="RNaseH_sf"/>
</dbReference>
<dbReference type="InterPro" id="IPR009057">
    <property type="entry name" value="Homeodomain-like_sf"/>
</dbReference>